<dbReference type="GO" id="GO:0015344">
    <property type="term" value="F:siderophore uptake transmembrane transporter activity"/>
    <property type="evidence" value="ECO:0007669"/>
    <property type="project" value="TreeGrafter"/>
</dbReference>
<feature type="domain" description="TonB-dependent transporter Oar-like beta-barrel" evidence="9">
    <location>
        <begin position="239"/>
        <end position="1137"/>
    </location>
</feature>
<evidence type="ECO:0000313" key="10">
    <source>
        <dbReference type="EMBL" id="ABJ86456.1"/>
    </source>
</evidence>
<organism evidence="10">
    <name type="scientific">Solibacter usitatus (strain Ellin6076)</name>
    <dbReference type="NCBI Taxonomy" id="234267"/>
    <lineage>
        <taxon>Bacteria</taxon>
        <taxon>Pseudomonadati</taxon>
        <taxon>Acidobacteriota</taxon>
        <taxon>Terriglobia</taxon>
        <taxon>Bryobacterales</taxon>
        <taxon>Solibacteraceae</taxon>
        <taxon>Candidatus Solibacter</taxon>
    </lineage>
</organism>
<dbReference type="Pfam" id="PF13620">
    <property type="entry name" value="CarboxypepD_reg"/>
    <property type="match status" value="1"/>
</dbReference>
<dbReference type="KEGG" id="sus:Acid_5509"/>
<dbReference type="STRING" id="234267.Acid_5509"/>
<dbReference type="Pfam" id="PF07715">
    <property type="entry name" value="Plug"/>
    <property type="match status" value="1"/>
</dbReference>
<dbReference type="InterPro" id="IPR037066">
    <property type="entry name" value="Plug_dom_sf"/>
</dbReference>
<dbReference type="HOGENOM" id="CLU_006298_0_0_0"/>
<dbReference type="InParanoid" id="Q01V59"/>
<keyword evidence="3" id="KW-1134">Transmembrane beta strand</keyword>
<feature type="signal peptide" evidence="7">
    <location>
        <begin position="1"/>
        <end position="18"/>
    </location>
</feature>
<keyword evidence="6" id="KW-0998">Cell outer membrane</keyword>
<dbReference type="GO" id="GO:0030246">
    <property type="term" value="F:carbohydrate binding"/>
    <property type="evidence" value="ECO:0007669"/>
    <property type="project" value="InterPro"/>
</dbReference>
<accession>Q01V59</accession>
<evidence type="ECO:0000256" key="7">
    <source>
        <dbReference type="SAM" id="SignalP"/>
    </source>
</evidence>
<dbReference type="Gene3D" id="2.170.130.10">
    <property type="entry name" value="TonB-dependent receptor, plug domain"/>
    <property type="match status" value="1"/>
</dbReference>
<dbReference type="PROSITE" id="PS00430">
    <property type="entry name" value="TONB_DEPENDENT_REC_1"/>
    <property type="match status" value="1"/>
</dbReference>
<dbReference type="Gene3D" id="2.60.40.1120">
    <property type="entry name" value="Carboxypeptidase-like, regulatory domain"/>
    <property type="match status" value="1"/>
</dbReference>
<evidence type="ECO:0000256" key="4">
    <source>
        <dbReference type="ARBA" id="ARBA00022692"/>
    </source>
</evidence>
<dbReference type="EMBL" id="CP000473">
    <property type="protein sequence ID" value="ABJ86456.1"/>
    <property type="molecule type" value="Genomic_DNA"/>
</dbReference>
<evidence type="ECO:0000259" key="9">
    <source>
        <dbReference type="Pfam" id="PF25183"/>
    </source>
</evidence>
<comment type="subcellular location">
    <subcellularLocation>
        <location evidence="1">Cell outer membrane</location>
        <topology evidence="1">Multi-pass membrane protein</topology>
    </subcellularLocation>
</comment>
<dbReference type="InterPro" id="IPR012910">
    <property type="entry name" value="Plug_dom"/>
</dbReference>
<dbReference type="SUPFAM" id="SSF49452">
    <property type="entry name" value="Starch-binding domain-like"/>
    <property type="match status" value="1"/>
</dbReference>
<dbReference type="PANTHER" id="PTHR30069:SF46">
    <property type="entry name" value="OAR PROTEIN"/>
    <property type="match status" value="1"/>
</dbReference>
<reference evidence="10" key="1">
    <citation type="submission" date="2006-10" db="EMBL/GenBank/DDBJ databases">
        <title>Complete sequence of Solibacter usitatus Ellin6076.</title>
        <authorList>
            <consortium name="US DOE Joint Genome Institute"/>
            <person name="Copeland A."/>
            <person name="Lucas S."/>
            <person name="Lapidus A."/>
            <person name="Barry K."/>
            <person name="Detter J.C."/>
            <person name="Glavina del Rio T."/>
            <person name="Hammon N."/>
            <person name="Israni S."/>
            <person name="Dalin E."/>
            <person name="Tice H."/>
            <person name="Pitluck S."/>
            <person name="Thompson L.S."/>
            <person name="Brettin T."/>
            <person name="Bruce D."/>
            <person name="Han C."/>
            <person name="Tapia R."/>
            <person name="Gilna P."/>
            <person name="Schmutz J."/>
            <person name="Larimer F."/>
            <person name="Land M."/>
            <person name="Hauser L."/>
            <person name="Kyrpides N."/>
            <person name="Mikhailova N."/>
            <person name="Janssen P.H."/>
            <person name="Kuske C.R."/>
            <person name="Richardson P."/>
        </authorList>
    </citation>
    <scope>NUCLEOTIDE SEQUENCE</scope>
    <source>
        <strain evidence="10">Ellin6076</strain>
    </source>
</reference>
<keyword evidence="10" id="KW-0675">Receptor</keyword>
<evidence type="ECO:0000256" key="5">
    <source>
        <dbReference type="ARBA" id="ARBA00023136"/>
    </source>
</evidence>
<dbReference type="SUPFAM" id="SSF56935">
    <property type="entry name" value="Porins"/>
    <property type="match status" value="1"/>
</dbReference>
<dbReference type="OrthoDB" id="97893at2"/>
<evidence type="ECO:0000256" key="2">
    <source>
        <dbReference type="ARBA" id="ARBA00022448"/>
    </source>
</evidence>
<dbReference type="Pfam" id="PF25183">
    <property type="entry name" value="OMP_b-brl_4"/>
    <property type="match status" value="1"/>
</dbReference>
<dbReference type="Gene3D" id="2.40.170.20">
    <property type="entry name" value="TonB-dependent receptor, beta-barrel domain"/>
    <property type="match status" value="1"/>
</dbReference>
<evidence type="ECO:0000256" key="6">
    <source>
        <dbReference type="ARBA" id="ARBA00023237"/>
    </source>
</evidence>
<dbReference type="eggNOG" id="COG1629">
    <property type="taxonomic scope" value="Bacteria"/>
</dbReference>
<feature type="chain" id="PRO_5004163259" evidence="7">
    <location>
        <begin position="19"/>
        <end position="1144"/>
    </location>
</feature>
<name>Q01V59_SOLUE</name>
<dbReference type="InterPro" id="IPR057601">
    <property type="entry name" value="Oar-like_b-barrel"/>
</dbReference>
<protein>
    <submittedName>
        <fullName evidence="10">TonB-dependent receptor</fullName>
    </submittedName>
</protein>
<keyword evidence="2" id="KW-0813">Transport</keyword>
<keyword evidence="4" id="KW-0812">Transmembrane</keyword>
<dbReference type="InterPro" id="IPR039426">
    <property type="entry name" value="TonB-dep_rcpt-like"/>
</dbReference>
<dbReference type="PANTHER" id="PTHR30069">
    <property type="entry name" value="TONB-DEPENDENT OUTER MEMBRANE RECEPTOR"/>
    <property type="match status" value="1"/>
</dbReference>
<dbReference type="GO" id="GO:0009279">
    <property type="term" value="C:cell outer membrane"/>
    <property type="evidence" value="ECO:0007669"/>
    <property type="project" value="UniProtKB-SubCell"/>
</dbReference>
<dbReference type="InterPro" id="IPR010916">
    <property type="entry name" value="TonB_box_CS"/>
</dbReference>
<feature type="domain" description="TonB-dependent receptor plug" evidence="8">
    <location>
        <begin position="145"/>
        <end position="235"/>
    </location>
</feature>
<evidence type="ECO:0000256" key="3">
    <source>
        <dbReference type="ARBA" id="ARBA00022452"/>
    </source>
</evidence>
<proteinExistence type="predicted"/>
<keyword evidence="7" id="KW-0732">Signal</keyword>
<evidence type="ECO:0000259" key="8">
    <source>
        <dbReference type="Pfam" id="PF07715"/>
    </source>
</evidence>
<dbReference type="GO" id="GO:0044718">
    <property type="term" value="P:siderophore transmembrane transport"/>
    <property type="evidence" value="ECO:0007669"/>
    <property type="project" value="TreeGrafter"/>
</dbReference>
<dbReference type="AlphaFoldDB" id="Q01V59"/>
<gene>
    <name evidence="10" type="ordered locus">Acid_5509</name>
</gene>
<keyword evidence="5" id="KW-0472">Membrane</keyword>
<dbReference type="InterPro" id="IPR036942">
    <property type="entry name" value="Beta-barrel_TonB_sf"/>
</dbReference>
<evidence type="ECO:0000256" key="1">
    <source>
        <dbReference type="ARBA" id="ARBA00004571"/>
    </source>
</evidence>
<sequence precursor="true">MQRTALFLLSFLPALLPAQNISSVISGIVQDSSGAVIAGAQIKATSEDKGFVRTSVTNTDGFFSFPDLTPATFTLSVNAQGFKSYRQQGIVLNSGEQRDLGIIHLEVGGTTDTVTVSAEAVAVNLSSGEKSGSLGAQELDTLALRGRDIFDAVSLMPGVVDTSDGRDAPGPTSIGNIYIAGGRNDQKNMTIDGVTNLDTGSNGSVHSMPSMDSVAELRVLTSNYSAEYGRNSGGTVTVITKGGGRAFHGSGYWFYRHEDLNANDFFNNLAGKDRTPYRYDISGYTIGGPVLLPKVPRERNKLFFLYSQEFQHKRVAYGTKTVTVPSAAERTGDFSHHLDTNGKVIIINDPLNNKSPFPGNIIPQNRISTVGQNVLKMFPLPNYTDPNPTRVNQWNYFTSVAGAYPSRTESLRLDYQPKNNWQMYVRLNNTADEQHAPYGLWVNGSVNFDMTPIVFGQPGRGATWHSTNTITPTTFNEAIVGVSQNTLTYYPEDPSTLDRTKLGINIPQRNPALNPLNIIPNMSFGSITNAANPSLSDGVPYFNRNTIYSFVDNLSKIAGTHTLKAGVYLERTRKVQFANASTRGTIKFDRDTTNALDANDAYANALLGNYDTYAEATGRPKGDYRFGNNEFYIQDTWRVKHGLSLDLGVRFVHDPPQYDVKQQLSSFSPSLYNPANAPVLLRPGFDANKVKVAIDPRNGNIYPSGLIGSFAPNSGDPAVGMYIGGKNGYPAGMYSIPPIAIAPRIGFAWSPFNDRTVIRGGVGVFFDRLEGNPTMNTLPNPPTIFTPTQYYGTIASIQDQVNSGLLAPTGTVYSLGSVGHNPVTYNYSLNIQHQFGNATIAEVSYVGALNRHQIWQRNINPVPLGANFVSVNPGNKDPTGTGALPANFLRPYQGYGDIFLYEFAGTSNYNSLQASFSQRFKRGITFGAAYTFSKVLDESDSYSSSVDPFYDPRKWNYGPAGFDRTHVFSARYTWQLPKPGRATNFRPLKIVADGWEISGITRLQSGAPFTPSYSLVNGVDFTGSSSASTRPIVVDPNAPVLSRFGPPGYTSVTTPTLGNVGKNVLRGFGTNNWDVSIYRNMNITEKLHGQLRFETYNTLNHTQFSGIDGSVKFDATHAQINPLFMQATSARPPRRAQIAVRLNF</sequence>
<dbReference type="InterPro" id="IPR013784">
    <property type="entry name" value="Carb-bd-like_fold"/>
</dbReference>